<comment type="caution">
    <text evidence="7">The sequence shown here is derived from an EMBL/GenBank/DDBJ whole genome shotgun (WGS) entry which is preliminary data.</text>
</comment>
<evidence type="ECO:0000256" key="3">
    <source>
        <dbReference type="ARBA" id="ARBA00022777"/>
    </source>
</evidence>
<evidence type="ECO:0000256" key="2">
    <source>
        <dbReference type="ARBA" id="ARBA00022741"/>
    </source>
</evidence>
<evidence type="ECO:0000256" key="4">
    <source>
        <dbReference type="ARBA" id="ARBA00022840"/>
    </source>
</evidence>
<accession>A0ABT4AGH9</accession>
<keyword evidence="3 7" id="KW-0418">Kinase</keyword>
<dbReference type="RefSeq" id="WP_267539421.1">
    <property type="nucleotide sequence ID" value="NZ_JAPNKA010000001.1"/>
</dbReference>
<dbReference type="Pfam" id="PF08308">
    <property type="entry name" value="PEGA"/>
    <property type="match status" value="1"/>
</dbReference>
<evidence type="ECO:0000256" key="1">
    <source>
        <dbReference type="ARBA" id="ARBA00022679"/>
    </source>
</evidence>
<dbReference type="GO" id="GO:0004674">
    <property type="term" value="F:protein serine/threonine kinase activity"/>
    <property type="evidence" value="ECO:0007669"/>
    <property type="project" value="UniProtKB-KW"/>
</dbReference>
<dbReference type="Proteomes" id="UP001207654">
    <property type="component" value="Unassembled WGS sequence"/>
</dbReference>
<keyword evidence="8" id="KW-1185">Reference proteome</keyword>
<dbReference type="Gene3D" id="1.10.510.10">
    <property type="entry name" value="Transferase(Phosphotransferase) domain 1"/>
    <property type="match status" value="1"/>
</dbReference>
<evidence type="ECO:0000256" key="5">
    <source>
        <dbReference type="SAM" id="MobiDB-lite"/>
    </source>
</evidence>
<organism evidence="7 8">
    <name type="scientific">Archangium lansingense</name>
    <dbReference type="NCBI Taxonomy" id="2995310"/>
    <lineage>
        <taxon>Bacteria</taxon>
        <taxon>Pseudomonadati</taxon>
        <taxon>Myxococcota</taxon>
        <taxon>Myxococcia</taxon>
        <taxon>Myxococcales</taxon>
        <taxon>Cystobacterineae</taxon>
        <taxon>Archangiaceae</taxon>
        <taxon>Archangium</taxon>
    </lineage>
</organism>
<keyword evidence="4" id="KW-0067">ATP-binding</keyword>
<dbReference type="Gene3D" id="3.30.200.20">
    <property type="entry name" value="Phosphorylase Kinase, domain 1"/>
    <property type="match status" value="1"/>
</dbReference>
<protein>
    <submittedName>
        <fullName evidence="7">Serine/threonine protein kinase</fullName>
    </submittedName>
</protein>
<dbReference type="PANTHER" id="PTHR43289:SF6">
    <property type="entry name" value="SERINE_THREONINE-PROTEIN KINASE NEKL-3"/>
    <property type="match status" value="1"/>
</dbReference>
<dbReference type="InterPro" id="IPR011009">
    <property type="entry name" value="Kinase-like_dom_sf"/>
</dbReference>
<feature type="compositionally biased region" description="Low complexity" evidence="5">
    <location>
        <begin position="383"/>
        <end position="392"/>
    </location>
</feature>
<dbReference type="SUPFAM" id="SSF56112">
    <property type="entry name" value="Protein kinase-like (PK-like)"/>
    <property type="match status" value="1"/>
</dbReference>
<gene>
    <name evidence="7" type="ORF">OV287_40725</name>
</gene>
<dbReference type="CDD" id="cd14014">
    <property type="entry name" value="STKc_PknB_like"/>
    <property type="match status" value="1"/>
</dbReference>
<dbReference type="PANTHER" id="PTHR43289">
    <property type="entry name" value="MITOGEN-ACTIVATED PROTEIN KINASE KINASE KINASE 20-RELATED"/>
    <property type="match status" value="1"/>
</dbReference>
<reference evidence="7 8" key="1">
    <citation type="submission" date="2022-11" db="EMBL/GenBank/DDBJ databases">
        <title>Minimal conservation of predation-associated metabolite biosynthetic gene clusters underscores biosynthetic potential of Myxococcota including descriptions for ten novel species: Archangium lansinium sp. nov., Myxococcus landrumus sp. nov., Nannocystis bai.</title>
        <authorList>
            <person name="Ahearne A."/>
            <person name="Stevens C."/>
            <person name="Phillips K."/>
        </authorList>
    </citation>
    <scope>NUCLEOTIDE SEQUENCE [LARGE SCALE GENOMIC DNA]</scope>
    <source>
        <strain evidence="7 8">MIWBW</strain>
    </source>
</reference>
<evidence type="ECO:0000259" key="6">
    <source>
        <dbReference type="PROSITE" id="PS50011"/>
    </source>
</evidence>
<dbReference type="InterPro" id="IPR013229">
    <property type="entry name" value="PEGA"/>
</dbReference>
<feature type="compositionally biased region" description="Pro residues" evidence="5">
    <location>
        <begin position="368"/>
        <end position="382"/>
    </location>
</feature>
<dbReference type="Pfam" id="PF00069">
    <property type="entry name" value="Pkinase"/>
    <property type="match status" value="1"/>
</dbReference>
<name>A0ABT4AGH9_9BACT</name>
<keyword evidence="7" id="KW-0723">Serine/threonine-protein kinase</keyword>
<feature type="domain" description="Protein kinase" evidence="6">
    <location>
        <begin position="6"/>
        <end position="278"/>
    </location>
</feature>
<feature type="region of interest" description="Disordered" evidence="5">
    <location>
        <begin position="330"/>
        <end position="392"/>
    </location>
</feature>
<proteinExistence type="predicted"/>
<evidence type="ECO:0000313" key="8">
    <source>
        <dbReference type="Proteomes" id="UP001207654"/>
    </source>
</evidence>
<evidence type="ECO:0000313" key="7">
    <source>
        <dbReference type="EMBL" id="MCY1080789.1"/>
    </source>
</evidence>
<sequence length="589" mass="63045">MNESRYRLVRPLAMGGMAELFLGVVRGAEGFEKSVAIKRMLPHLASEPTLAQMFLAEARLATHLQHQNIASVYDVGSSPEGLFLVMELVDGWDLGVLLRHAHRRGQRFPPHLVALIGAQVLAGLIHAYRRTHNGRPVLTAHRDVSPSNILISREGEVKVTDFGIARLEGVSMGTQPGTFKGKLPYASPETLHGQPATALSDMFGLGIVLYELLAGHHPFGDDAGEPMSFALAITQREPPPLTDVPAPLAAVVMRAMAKAPETRFPRPEDMAEALARYLAQAGEPATSQSLATFIASLTPPLTLVERAQAAESADTELGPMERTIRRPSLSTRAVNPPSFELQPVEDEPEQLPGGPALSMSGRLVLPTAPAPAPAPSPAPAPARAPARAPVTPAAAAPRVREFRCSRCNAPLASAHAPCDRCAQDLSPELSSLAEEVSSPQATSSAPLRSVLDMKESELELADRGPRKGTVYEPPRARIPWGRVATTLATLLLLGGAAVVGYPYLRPTLTRLFYSVSPKQPLPLLSIQSQPEGATVVVDGTEIGTTPMVLDNTYASGQDIPVQLTLKGYKSWKGTFTGGKPESLEVRLRR</sequence>
<dbReference type="InterPro" id="IPR000719">
    <property type="entry name" value="Prot_kinase_dom"/>
</dbReference>
<keyword evidence="2" id="KW-0547">Nucleotide-binding</keyword>
<dbReference type="PROSITE" id="PS50011">
    <property type="entry name" value="PROTEIN_KINASE_DOM"/>
    <property type="match status" value="1"/>
</dbReference>
<keyword evidence="1" id="KW-0808">Transferase</keyword>
<dbReference type="EMBL" id="JAPNKA010000001">
    <property type="protein sequence ID" value="MCY1080789.1"/>
    <property type="molecule type" value="Genomic_DNA"/>
</dbReference>